<evidence type="ECO:0000313" key="2">
    <source>
        <dbReference type="Proteomes" id="UP000523079"/>
    </source>
</evidence>
<dbReference type="Pfam" id="PF13238">
    <property type="entry name" value="AAA_18"/>
    <property type="match status" value="1"/>
</dbReference>
<dbReference type="Gene3D" id="3.40.50.300">
    <property type="entry name" value="P-loop containing nucleotide triphosphate hydrolases"/>
    <property type="match status" value="1"/>
</dbReference>
<evidence type="ECO:0000313" key="1">
    <source>
        <dbReference type="EMBL" id="MBA8793945.1"/>
    </source>
</evidence>
<keyword evidence="2" id="KW-1185">Reference proteome</keyword>
<dbReference type="Proteomes" id="UP000523079">
    <property type="component" value="Unassembled WGS sequence"/>
</dbReference>
<dbReference type="SUPFAM" id="SSF52540">
    <property type="entry name" value="P-loop containing nucleoside triphosphate hydrolases"/>
    <property type="match status" value="1"/>
</dbReference>
<gene>
    <name evidence="1" type="ORF">FHX74_001550</name>
</gene>
<dbReference type="InterPro" id="IPR027417">
    <property type="entry name" value="P-loop_NTPase"/>
</dbReference>
<dbReference type="EMBL" id="JACGWT010000002">
    <property type="protein sequence ID" value="MBA8793945.1"/>
    <property type="molecule type" value="Genomic_DNA"/>
</dbReference>
<dbReference type="AlphaFoldDB" id="A0A7W3IRP8"/>
<accession>A0A7W3IRP8</accession>
<keyword evidence="1" id="KW-0418">Kinase</keyword>
<dbReference type="GO" id="GO:0016301">
    <property type="term" value="F:kinase activity"/>
    <property type="evidence" value="ECO:0007669"/>
    <property type="project" value="UniProtKB-KW"/>
</dbReference>
<name>A0A7W3IRP8_9ACTN</name>
<comment type="caution">
    <text evidence="1">The sequence shown here is derived from an EMBL/GenBank/DDBJ whole genome shotgun (WGS) entry which is preliminary data.</text>
</comment>
<keyword evidence="1" id="KW-0808">Transferase</keyword>
<organism evidence="1 2">
    <name type="scientific">Microlunatus kandeliicorticis</name>
    <dbReference type="NCBI Taxonomy" id="1759536"/>
    <lineage>
        <taxon>Bacteria</taxon>
        <taxon>Bacillati</taxon>
        <taxon>Actinomycetota</taxon>
        <taxon>Actinomycetes</taxon>
        <taxon>Propionibacteriales</taxon>
        <taxon>Propionibacteriaceae</taxon>
        <taxon>Microlunatus</taxon>
    </lineage>
</organism>
<sequence length="176" mass="19349">MGRRNFLVEGVSGSGKTTVCDELLRRGHQGVHGDRVLAYQGDPVTGEPTDTARHENHLWRLDLVEALLRDRTVEATFLCGGSRNVHRFVDRFDGVFVLDVDDAALLSRLERRPAGEFGAEPEDRELVLRLHRTGEDTPRTGVVIDTSVPVTEVVDAILRHAGLPLRVPGRDAGGTP</sequence>
<protein>
    <submittedName>
        <fullName evidence="1">Thymidylate kinase</fullName>
    </submittedName>
</protein>
<proteinExistence type="predicted"/>
<reference evidence="1 2" key="1">
    <citation type="submission" date="2020-07" db="EMBL/GenBank/DDBJ databases">
        <title>Sequencing the genomes of 1000 actinobacteria strains.</title>
        <authorList>
            <person name="Klenk H.-P."/>
        </authorList>
    </citation>
    <scope>NUCLEOTIDE SEQUENCE [LARGE SCALE GENOMIC DNA]</scope>
    <source>
        <strain evidence="1 2">DSM 100723</strain>
    </source>
</reference>
<dbReference type="RefSeq" id="WP_182559483.1">
    <property type="nucleotide sequence ID" value="NZ_JACGWT010000002.1"/>
</dbReference>